<dbReference type="SMART" id="SM00342">
    <property type="entry name" value="HTH_ARAC"/>
    <property type="match status" value="1"/>
</dbReference>
<proteinExistence type="predicted"/>
<dbReference type="InterPro" id="IPR051552">
    <property type="entry name" value="HptR"/>
</dbReference>
<keyword evidence="5" id="KW-0902">Two-component regulatory system</keyword>
<gene>
    <name evidence="13" type="ORF">ERS852407_00053</name>
</gene>
<dbReference type="RefSeq" id="WP_055652538.1">
    <property type="nucleotide sequence ID" value="NZ_CABIXC010000001.1"/>
</dbReference>
<organism evidence="13 14">
    <name type="scientific">Hungatella hathewayi</name>
    <dbReference type="NCBI Taxonomy" id="154046"/>
    <lineage>
        <taxon>Bacteria</taxon>
        <taxon>Bacillati</taxon>
        <taxon>Bacillota</taxon>
        <taxon>Clostridia</taxon>
        <taxon>Lachnospirales</taxon>
        <taxon>Lachnospiraceae</taxon>
        <taxon>Hungatella</taxon>
    </lineage>
</organism>
<protein>
    <recommendedName>
        <fullName evidence="2">Stage 0 sporulation protein A homolog</fullName>
    </recommendedName>
</protein>
<evidence type="ECO:0000256" key="8">
    <source>
        <dbReference type="ARBA" id="ARBA00023163"/>
    </source>
</evidence>
<keyword evidence="4 10" id="KW-0597">Phosphoprotein</keyword>
<dbReference type="InterPro" id="IPR001789">
    <property type="entry name" value="Sig_transdc_resp-reg_receiver"/>
</dbReference>
<dbReference type="PROSITE" id="PS01124">
    <property type="entry name" value="HTH_ARAC_FAMILY_2"/>
    <property type="match status" value="1"/>
</dbReference>
<dbReference type="PRINTS" id="PR00032">
    <property type="entry name" value="HTHARAC"/>
</dbReference>
<keyword evidence="6" id="KW-0805">Transcription regulation</keyword>
<dbReference type="Proteomes" id="UP000095651">
    <property type="component" value="Unassembled WGS sequence"/>
</dbReference>
<dbReference type="GO" id="GO:0005737">
    <property type="term" value="C:cytoplasm"/>
    <property type="evidence" value="ECO:0007669"/>
    <property type="project" value="UniProtKB-SubCell"/>
</dbReference>
<keyword evidence="3" id="KW-0963">Cytoplasm</keyword>
<evidence type="ECO:0000256" key="2">
    <source>
        <dbReference type="ARBA" id="ARBA00018672"/>
    </source>
</evidence>
<keyword evidence="7" id="KW-0238">DNA-binding</keyword>
<evidence type="ECO:0000256" key="7">
    <source>
        <dbReference type="ARBA" id="ARBA00023125"/>
    </source>
</evidence>
<dbReference type="PANTHER" id="PTHR42713:SF3">
    <property type="entry name" value="TRANSCRIPTIONAL REGULATORY PROTEIN HPTR"/>
    <property type="match status" value="1"/>
</dbReference>
<keyword evidence="8" id="KW-0804">Transcription</keyword>
<evidence type="ECO:0000313" key="14">
    <source>
        <dbReference type="Proteomes" id="UP000095651"/>
    </source>
</evidence>
<accession>A0A173WKT4</accession>
<evidence type="ECO:0000256" key="3">
    <source>
        <dbReference type="ARBA" id="ARBA00022490"/>
    </source>
</evidence>
<evidence type="ECO:0000256" key="1">
    <source>
        <dbReference type="ARBA" id="ARBA00004496"/>
    </source>
</evidence>
<dbReference type="Pfam" id="PF12833">
    <property type="entry name" value="HTH_18"/>
    <property type="match status" value="1"/>
</dbReference>
<dbReference type="PANTHER" id="PTHR42713">
    <property type="entry name" value="HISTIDINE KINASE-RELATED"/>
    <property type="match status" value="1"/>
</dbReference>
<evidence type="ECO:0000313" key="13">
    <source>
        <dbReference type="EMBL" id="CUN39556.1"/>
    </source>
</evidence>
<dbReference type="SUPFAM" id="SSF46689">
    <property type="entry name" value="Homeodomain-like"/>
    <property type="match status" value="1"/>
</dbReference>
<dbReference type="Pfam" id="PF00072">
    <property type="entry name" value="Response_reg"/>
    <property type="match status" value="1"/>
</dbReference>
<dbReference type="SMART" id="SM00448">
    <property type="entry name" value="REC"/>
    <property type="match status" value="1"/>
</dbReference>
<dbReference type="GO" id="GO:0043565">
    <property type="term" value="F:sequence-specific DNA binding"/>
    <property type="evidence" value="ECO:0007669"/>
    <property type="project" value="InterPro"/>
</dbReference>
<evidence type="ECO:0000259" key="12">
    <source>
        <dbReference type="PROSITE" id="PS50110"/>
    </source>
</evidence>
<dbReference type="InterPro" id="IPR018060">
    <property type="entry name" value="HTH_AraC"/>
</dbReference>
<dbReference type="GO" id="GO:0003700">
    <property type="term" value="F:DNA-binding transcription factor activity"/>
    <property type="evidence" value="ECO:0007669"/>
    <property type="project" value="InterPro"/>
</dbReference>
<dbReference type="CDD" id="cd17536">
    <property type="entry name" value="REC_YesN-like"/>
    <property type="match status" value="1"/>
</dbReference>
<dbReference type="GO" id="GO:0000160">
    <property type="term" value="P:phosphorelay signal transduction system"/>
    <property type="evidence" value="ECO:0007669"/>
    <property type="project" value="UniProtKB-KW"/>
</dbReference>
<dbReference type="InterPro" id="IPR020449">
    <property type="entry name" value="Tscrpt_reg_AraC-type_HTH"/>
</dbReference>
<evidence type="ECO:0000256" key="4">
    <source>
        <dbReference type="ARBA" id="ARBA00022553"/>
    </source>
</evidence>
<dbReference type="PROSITE" id="PS50110">
    <property type="entry name" value="RESPONSE_REGULATORY"/>
    <property type="match status" value="1"/>
</dbReference>
<dbReference type="InterPro" id="IPR018062">
    <property type="entry name" value="HTH_AraC-typ_CS"/>
</dbReference>
<evidence type="ECO:0000256" key="10">
    <source>
        <dbReference type="PROSITE-ProRule" id="PRU00169"/>
    </source>
</evidence>
<feature type="modified residue" description="4-aspartylphosphate" evidence="10">
    <location>
        <position position="55"/>
    </location>
</feature>
<dbReference type="EMBL" id="CYZE01000001">
    <property type="protein sequence ID" value="CUN39556.1"/>
    <property type="molecule type" value="Genomic_DNA"/>
</dbReference>
<sequence length="411" mass="47129">MYQLLIVDDEEDIRRGMARGIPWNEWGFEVAGQAENGEEAVRIIGEKHPDVVLSDIRMPKMDGIELMQYLHENNPEIKIIILSGYNDVEYLNMAIRNQVTEYLLKPTDIDEFETLFHRLKEKLDEEGIRRRELESLKVSAMQNKELSYARVLSNLLDGYVGGEEEYGWKEEMEDAGMNFDCCMMAVLDAQPVGNGERDDHYQLKQQSIRYCNSREMVWEKHFFLNRDRKVVGIITLKDGSDGELEAIGRCIKEIQGEIGDIYGLALLAGLSGLCSSEEKLPEIYGNTVKHVSSMAPDLSAGQKKTGMLVTSIREYLDREYCSNLVSLEATAEQFRKNPAYISKVFKKETGFNFSDYITQKRMAHSKLLLRDMSLKIYEIAEMTGYADASNFIKVFKKHCGMSPNEYRGLYN</sequence>
<dbReference type="InterPro" id="IPR011006">
    <property type="entry name" value="CheY-like_superfamily"/>
</dbReference>
<dbReference type="InterPro" id="IPR009057">
    <property type="entry name" value="Homeodomain-like_sf"/>
</dbReference>
<feature type="domain" description="HTH araC/xylS-type" evidence="11">
    <location>
        <begin position="310"/>
        <end position="409"/>
    </location>
</feature>
<dbReference type="Gene3D" id="1.10.10.60">
    <property type="entry name" value="Homeodomain-like"/>
    <property type="match status" value="2"/>
</dbReference>
<evidence type="ECO:0000259" key="11">
    <source>
        <dbReference type="PROSITE" id="PS01124"/>
    </source>
</evidence>
<evidence type="ECO:0000256" key="6">
    <source>
        <dbReference type="ARBA" id="ARBA00023015"/>
    </source>
</evidence>
<dbReference type="AlphaFoldDB" id="A0A173WKT4"/>
<dbReference type="PROSITE" id="PS00041">
    <property type="entry name" value="HTH_ARAC_FAMILY_1"/>
    <property type="match status" value="1"/>
</dbReference>
<feature type="domain" description="Response regulatory" evidence="12">
    <location>
        <begin position="3"/>
        <end position="120"/>
    </location>
</feature>
<dbReference type="SUPFAM" id="SSF52172">
    <property type="entry name" value="CheY-like"/>
    <property type="match status" value="1"/>
</dbReference>
<comment type="subcellular location">
    <subcellularLocation>
        <location evidence="1">Cytoplasm</location>
    </subcellularLocation>
</comment>
<evidence type="ECO:0000256" key="5">
    <source>
        <dbReference type="ARBA" id="ARBA00023012"/>
    </source>
</evidence>
<comment type="function">
    <text evidence="9">May play the central regulatory role in sporulation. It may be an element of the effector pathway responsible for the activation of sporulation genes in response to nutritional stress. Spo0A may act in concert with spo0H (a sigma factor) to control the expression of some genes that are critical to the sporulation process.</text>
</comment>
<reference evidence="13 14" key="1">
    <citation type="submission" date="2015-09" db="EMBL/GenBank/DDBJ databases">
        <authorList>
            <consortium name="Pathogen Informatics"/>
        </authorList>
    </citation>
    <scope>NUCLEOTIDE SEQUENCE [LARGE SCALE GENOMIC DNA]</scope>
    <source>
        <strain evidence="13 14">2789STDY5608850</strain>
    </source>
</reference>
<name>A0A173WKT4_9FIRM</name>
<dbReference type="Gene3D" id="3.40.50.2300">
    <property type="match status" value="1"/>
</dbReference>
<evidence type="ECO:0000256" key="9">
    <source>
        <dbReference type="ARBA" id="ARBA00024867"/>
    </source>
</evidence>